<dbReference type="OrthoDB" id="425925at2759"/>
<protein>
    <recommendedName>
        <fullName evidence="4">Phosphoglycerate mutase family protein</fullName>
    </recommendedName>
</protein>
<evidence type="ECO:0000313" key="3">
    <source>
        <dbReference type="RefSeq" id="XP_033461016.1"/>
    </source>
</evidence>
<dbReference type="SUPFAM" id="SSF53254">
    <property type="entry name" value="Phosphoglycerate mutase-like"/>
    <property type="match status" value="1"/>
</dbReference>
<evidence type="ECO:0000256" key="1">
    <source>
        <dbReference type="SAM" id="SignalP"/>
    </source>
</evidence>
<dbReference type="Proteomes" id="UP000504637">
    <property type="component" value="Unplaced"/>
</dbReference>
<reference evidence="3" key="3">
    <citation type="submission" date="2025-08" db="UniProtKB">
        <authorList>
            <consortium name="RefSeq"/>
        </authorList>
    </citation>
    <scope>IDENTIFICATION</scope>
    <source>
        <strain evidence="3">CBS 342.82</strain>
    </source>
</reference>
<gene>
    <name evidence="3" type="ORF">K489DRAFT_430001</name>
</gene>
<organism evidence="3">
    <name type="scientific">Dissoconium aciculare CBS 342.82</name>
    <dbReference type="NCBI Taxonomy" id="1314786"/>
    <lineage>
        <taxon>Eukaryota</taxon>
        <taxon>Fungi</taxon>
        <taxon>Dikarya</taxon>
        <taxon>Ascomycota</taxon>
        <taxon>Pezizomycotina</taxon>
        <taxon>Dothideomycetes</taxon>
        <taxon>Dothideomycetidae</taxon>
        <taxon>Mycosphaerellales</taxon>
        <taxon>Dissoconiaceae</taxon>
        <taxon>Dissoconium</taxon>
    </lineage>
</organism>
<feature type="chain" id="PRO_5026802795" description="Phosphoglycerate mutase family protein" evidence="1">
    <location>
        <begin position="17"/>
        <end position="170"/>
    </location>
</feature>
<dbReference type="GeneID" id="54366198"/>
<dbReference type="RefSeq" id="XP_033461016.1">
    <property type="nucleotide sequence ID" value="XM_033608398.1"/>
</dbReference>
<keyword evidence="1" id="KW-0732">Signal</keyword>
<dbReference type="AlphaFoldDB" id="A0A6J3M7K5"/>
<dbReference type="Gene3D" id="3.40.50.1240">
    <property type="entry name" value="Phosphoglycerate mutase-like"/>
    <property type="match status" value="1"/>
</dbReference>
<dbReference type="InterPro" id="IPR029033">
    <property type="entry name" value="His_PPase_superfam"/>
</dbReference>
<reference evidence="3" key="2">
    <citation type="submission" date="2020-04" db="EMBL/GenBank/DDBJ databases">
        <authorList>
            <consortium name="NCBI Genome Project"/>
        </authorList>
    </citation>
    <scope>NUCLEOTIDE SEQUENCE</scope>
    <source>
        <strain evidence="3">CBS 342.82</strain>
    </source>
</reference>
<proteinExistence type="predicted"/>
<evidence type="ECO:0000313" key="2">
    <source>
        <dbReference type="Proteomes" id="UP000504637"/>
    </source>
</evidence>
<reference evidence="3" key="1">
    <citation type="submission" date="2020-01" db="EMBL/GenBank/DDBJ databases">
        <authorList>
            <consortium name="DOE Joint Genome Institute"/>
            <person name="Haridas S."/>
            <person name="Albert R."/>
            <person name="Binder M."/>
            <person name="Bloem J."/>
            <person name="Labutti K."/>
            <person name="Salamov A."/>
            <person name="Andreopoulos B."/>
            <person name="Baker S.E."/>
            <person name="Barry K."/>
            <person name="Bills G."/>
            <person name="Bluhm B.H."/>
            <person name="Cannon C."/>
            <person name="Castanera R."/>
            <person name="Culley D.E."/>
            <person name="Daum C."/>
            <person name="Ezra D."/>
            <person name="Gonzalez J.B."/>
            <person name="Henrissat B."/>
            <person name="Kuo A."/>
            <person name="Liang C."/>
            <person name="Lipzen A."/>
            <person name="Lutzoni F."/>
            <person name="Magnuson J."/>
            <person name="Mondo S."/>
            <person name="Nolan M."/>
            <person name="Ohm R."/>
            <person name="Pangilinan J."/>
            <person name="Park H.-J."/>
            <person name="Ramirez L."/>
            <person name="Alfaro M."/>
            <person name="Sun H."/>
            <person name="Tritt A."/>
            <person name="Yoshinaga Y."/>
            <person name="Zwiers L.-H."/>
            <person name="Turgeon B.G."/>
            <person name="Goodwin S.B."/>
            <person name="Spatafora J.W."/>
            <person name="Crous P.W."/>
            <person name="Grigoriev I.V."/>
        </authorList>
    </citation>
    <scope>NUCLEOTIDE SEQUENCE</scope>
    <source>
        <strain evidence="3">CBS 342.82</strain>
    </source>
</reference>
<name>A0A6J3M7K5_9PEZI</name>
<feature type="signal peptide" evidence="1">
    <location>
        <begin position="1"/>
        <end position="16"/>
    </location>
</feature>
<accession>A0A6J3M7K5</accession>
<evidence type="ECO:0008006" key="4">
    <source>
        <dbReference type="Google" id="ProtNLM"/>
    </source>
</evidence>
<sequence length="170" mass="18318">MKNVFALLAVLPLALGQTVYLIRHGEKPADGSNGLNSQGQQRAQCLKNVFGSSSGYNIGYILAQKPKKDGSRIRPYQTVQPLAQSLGLTVDTHCDRDDSDCVASAVDNYSGAGNILICWEHDALTDIVDALGDSNPPSYPSSRFDIIWTDPSPYNSITSMTSEHCPGLDS</sequence>
<keyword evidence="2" id="KW-1185">Reference proteome</keyword>